<proteinExistence type="predicted"/>
<organism evidence="1 2">
    <name type="scientific">Zootermopsis nevadensis</name>
    <name type="common">Dampwood termite</name>
    <dbReference type="NCBI Taxonomy" id="136037"/>
    <lineage>
        <taxon>Eukaryota</taxon>
        <taxon>Metazoa</taxon>
        <taxon>Ecdysozoa</taxon>
        <taxon>Arthropoda</taxon>
        <taxon>Hexapoda</taxon>
        <taxon>Insecta</taxon>
        <taxon>Pterygota</taxon>
        <taxon>Neoptera</taxon>
        <taxon>Polyneoptera</taxon>
        <taxon>Dictyoptera</taxon>
        <taxon>Blattodea</taxon>
        <taxon>Blattoidea</taxon>
        <taxon>Termitoidae</taxon>
        <taxon>Termopsidae</taxon>
        <taxon>Zootermopsis</taxon>
    </lineage>
</organism>
<dbReference type="Proteomes" id="UP000027135">
    <property type="component" value="Unassembled WGS sequence"/>
</dbReference>
<dbReference type="AlphaFoldDB" id="A0A067QJ77"/>
<dbReference type="InParanoid" id="A0A067QJ77"/>
<protein>
    <submittedName>
        <fullName evidence="1">Uncharacterized protein</fullName>
    </submittedName>
</protein>
<dbReference type="EMBL" id="KK869316">
    <property type="protein sequence ID" value="KDR07602.1"/>
    <property type="molecule type" value="Genomic_DNA"/>
</dbReference>
<reference evidence="1 2" key="1">
    <citation type="journal article" date="2014" name="Nat. Commun.">
        <title>Molecular traces of alternative social organization in a termite genome.</title>
        <authorList>
            <person name="Terrapon N."/>
            <person name="Li C."/>
            <person name="Robertson H.M."/>
            <person name="Ji L."/>
            <person name="Meng X."/>
            <person name="Booth W."/>
            <person name="Chen Z."/>
            <person name="Childers C.P."/>
            <person name="Glastad K.M."/>
            <person name="Gokhale K."/>
            <person name="Gowin J."/>
            <person name="Gronenberg W."/>
            <person name="Hermansen R.A."/>
            <person name="Hu H."/>
            <person name="Hunt B.G."/>
            <person name="Huylmans A.K."/>
            <person name="Khalil S.M."/>
            <person name="Mitchell R.D."/>
            <person name="Munoz-Torres M.C."/>
            <person name="Mustard J.A."/>
            <person name="Pan H."/>
            <person name="Reese J.T."/>
            <person name="Scharf M.E."/>
            <person name="Sun F."/>
            <person name="Vogel H."/>
            <person name="Xiao J."/>
            <person name="Yang W."/>
            <person name="Yang Z."/>
            <person name="Yang Z."/>
            <person name="Zhou J."/>
            <person name="Zhu J."/>
            <person name="Brent C.S."/>
            <person name="Elsik C.G."/>
            <person name="Goodisman M.A."/>
            <person name="Liberles D.A."/>
            <person name="Roe R.M."/>
            <person name="Vargo E.L."/>
            <person name="Vilcinskas A."/>
            <person name="Wang J."/>
            <person name="Bornberg-Bauer E."/>
            <person name="Korb J."/>
            <person name="Zhang G."/>
            <person name="Liebig J."/>
        </authorList>
    </citation>
    <scope>NUCLEOTIDE SEQUENCE [LARGE SCALE GENOMIC DNA]</scope>
    <source>
        <tissue evidence="1">Whole organism</tissue>
    </source>
</reference>
<name>A0A067QJ77_ZOONE</name>
<keyword evidence="2" id="KW-1185">Reference proteome</keyword>
<evidence type="ECO:0000313" key="1">
    <source>
        <dbReference type="EMBL" id="KDR07602.1"/>
    </source>
</evidence>
<evidence type="ECO:0000313" key="2">
    <source>
        <dbReference type="Proteomes" id="UP000027135"/>
    </source>
</evidence>
<sequence>MNSCLQQLQLQAVVTCLQASRRQVRTWSRQGAVDHCTDSQAHVTVDQAAQSPENPYSWHCGKSAIG</sequence>
<gene>
    <name evidence="1" type="ORF">L798_02934</name>
</gene>
<accession>A0A067QJ77</accession>